<evidence type="ECO:0000313" key="9">
    <source>
        <dbReference type="EMBL" id="ABV33918.1"/>
    </source>
</evidence>
<dbReference type="KEGG" id="tle:Tlet_1361"/>
<evidence type="ECO:0000313" key="10">
    <source>
        <dbReference type="Proteomes" id="UP000002016"/>
    </source>
</evidence>
<proteinExistence type="inferred from homology"/>
<dbReference type="STRING" id="416591.Tlet_1361"/>
<dbReference type="PANTHER" id="PTHR45754:SF3">
    <property type="entry name" value="METHYLENETETRAHYDROFOLATE REDUCTASE (NADPH)"/>
    <property type="match status" value="1"/>
</dbReference>
<dbReference type="InterPro" id="IPR003171">
    <property type="entry name" value="Mehydrof_redctse-like"/>
</dbReference>
<dbReference type="Pfam" id="PF02219">
    <property type="entry name" value="MTHFR"/>
    <property type="match status" value="1"/>
</dbReference>
<keyword evidence="5 8" id="KW-0274">FAD</keyword>
<sequence length="315" mass="35974">MVFMKVIDCVKKGQILSIEILPPNRGQNIEEIYAVLDELMNFPISFINVTKHAPEMTYLELEDGIVKVPKVKRPGTVGMTAALMNRYNIDVVPHVLCFGMNKYQIEDMLIDLHLIGVRNLFVIRGEYENQTIEEKDSYSHASDLVKQISNMNMGEYLYPCENAKPTDFCIGVAGYPEKHFEAPNIEEDMRYLKKKIESGADYVITQMIFDFDVYKKFVERARQLSINVPIIPGVKPVVSLKSIYTIPRKFFVNIPESFVKQMQEAKTHREEFQIGTKYMAKLVEKLLSSGAPGVHVFTMGKGQSTKALLEAVFNR</sequence>
<comment type="similarity">
    <text evidence="3 8">Belongs to the methylenetetrahydrofolate reductase family.</text>
</comment>
<reference evidence="9 10" key="1">
    <citation type="submission" date="2007-08" db="EMBL/GenBank/DDBJ databases">
        <title>Complete sequence of Thermotoga lettingae TMO.</title>
        <authorList>
            <consortium name="US DOE Joint Genome Institute"/>
            <person name="Copeland A."/>
            <person name="Lucas S."/>
            <person name="Lapidus A."/>
            <person name="Barry K."/>
            <person name="Glavina del Rio T."/>
            <person name="Dalin E."/>
            <person name="Tice H."/>
            <person name="Pitluck S."/>
            <person name="Foster B."/>
            <person name="Bruce D."/>
            <person name="Schmutz J."/>
            <person name="Larimer F."/>
            <person name="Land M."/>
            <person name="Hauser L."/>
            <person name="Kyrpides N."/>
            <person name="Mikhailova N."/>
            <person name="Nelson K."/>
            <person name="Gogarten J.P."/>
            <person name="Noll K."/>
            <person name="Richardson P."/>
        </authorList>
    </citation>
    <scope>NUCLEOTIDE SEQUENCE [LARGE SCALE GENOMIC DNA]</scope>
    <source>
        <strain evidence="10">ATCC BAA-301 / DSM 14385 / NBRC 107922 / TMO</strain>
    </source>
</reference>
<dbReference type="CDD" id="cd00537">
    <property type="entry name" value="MTHFR"/>
    <property type="match status" value="1"/>
</dbReference>
<dbReference type="GO" id="GO:0071949">
    <property type="term" value="F:FAD binding"/>
    <property type="evidence" value="ECO:0007669"/>
    <property type="project" value="TreeGrafter"/>
</dbReference>
<evidence type="ECO:0000256" key="4">
    <source>
        <dbReference type="ARBA" id="ARBA00022630"/>
    </source>
</evidence>
<keyword evidence="4 8" id="KW-0285">Flavoprotein</keyword>
<dbReference type="AlphaFoldDB" id="A8F6Y4"/>
<organism evidence="9 10">
    <name type="scientific">Pseudothermotoga lettingae (strain ATCC BAA-301 / DSM 14385 / NBRC 107922 / TMO)</name>
    <name type="common">Thermotoga lettingae</name>
    <dbReference type="NCBI Taxonomy" id="416591"/>
    <lineage>
        <taxon>Bacteria</taxon>
        <taxon>Thermotogati</taxon>
        <taxon>Thermotogota</taxon>
        <taxon>Thermotogae</taxon>
        <taxon>Thermotogales</taxon>
        <taxon>Thermotogaceae</taxon>
        <taxon>Pseudothermotoga</taxon>
    </lineage>
</organism>
<keyword evidence="10" id="KW-1185">Reference proteome</keyword>
<dbReference type="GO" id="GO:0106312">
    <property type="term" value="F:methylenetetrahydrofolate reductase (NADH) activity"/>
    <property type="evidence" value="ECO:0007669"/>
    <property type="project" value="UniProtKB-EC"/>
</dbReference>
<comment type="catalytic activity">
    <reaction evidence="7">
        <text>(6S)-5-methyl-5,6,7,8-tetrahydrofolate + NAD(+) = (6R)-5,10-methylene-5,6,7,8-tetrahydrofolate + NADH + H(+)</text>
        <dbReference type="Rhea" id="RHEA:19821"/>
        <dbReference type="ChEBI" id="CHEBI:15378"/>
        <dbReference type="ChEBI" id="CHEBI:15636"/>
        <dbReference type="ChEBI" id="CHEBI:18608"/>
        <dbReference type="ChEBI" id="CHEBI:57540"/>
        <dbReference type="ChEBI" id="CHEBI:57945"/>
        <dbReference type="EC" id="1.5.1.54"/>
    </reaction>
    <physiologicalReaction direction="right-to-left" evidence="7">
        <dbReference type="Rhea" id="RHEA:19823"/>
    </physiologicalReaction>
</comment>
<evidence type="ECO:0000256" key="5">
    <source>
        <dbReference type="ARBA" id="ARBA00022827"/>
    </source>
</evidence>
<dbReference type="Gene3D" id="3.20.20.220">
    <property type="match status" value="1"/>
</dbReference>
<evidence type="ECO:0000256" key="6">
    <source>
        <dbReference type="ARBA" id="ARBA00023002"/>
    </source>
</evidence>
<evidence type="ECO:0000256" key="3">
    <source>
        <dbReference type="ARBA" id="ARBA00006743"/>
    </source>
</evidence>
<comment type="pathway">
    <text evidence="2 8">One-carbon metabolism; tetrahydrofolate interconversion.</text>
</comment>
<evidence type="ECO:0000256" key="1">
    <source>
        <dbReference type="ARBA" id="ARBA00001974"/>
    </source>
</evidence>
<dbReference type="EMBL" id="CP000812">
    <property type="protein sequence ID" value="ABV33918.1"/>
    <property type="molecule type" value="Genomic_DNA"/>
</dbReference>
<reference evidence="9 10" key="2">
    <citation type="journal article" date="2009" name="Proc. Natl. Acad. Sci. U.S.A.">
        <title>On the chimeric nature, thermophilic origin, and phylogenetic placement of the Thermotogales.</title>
        <authorList>
            <person name="Zhaxybayeva O."/>
            <person name="Swithers K.S."/>
            <person name="Lapierre P."/>
            <person name="Fournier G.P."/>
            <person name="Bickhart D.M."/>
            <person name="DeBoy R.T."/>
            <person name="Nelson K.E."/>
            <person name="Nesbo C.L."/>
            <person name="Doolittle W.F."/>
            <person name="Gogarten J.P."/>
            <person name="Noll K.M."/>
        </authorList>
    </citation>
    <scope>NUCLEOTIDE SEQUENCE [LARGE SCALE GENOMIC DNA]</scope>
    <source>
        <strain evidence="10">ATCC BAA-301 / DSM 14385 / NBRC 107922 / TMO</strain>
    </source>
</reference>
<evidence type="ECO:0000256" key="7">
    <source>
        <dbReference type="ARBA" id="ARBA00048628"/>
    </source>
</evidence>
<dbReference type="InterPro" id="IPR029041">
    <property type="entry name" value="FAD-linked_oxidoreductase-like"/>
</dbReference>
<dbReference type="SUPFAM" id="SSF51730">
    <property type="entry name" value="FAD-linked oxidoreductase"/>
    <property type="match status" value="1"/>
</dbReference>
<accession>A8F6Y4</accession>
<evidence type="ECO:0000256" key="2">
    <source>
        <dbReference type="ARBA" id="ARBA00004777"/>
    </source>
</evidence>
<name>A8F6Y4_PSELT</name>
<gene>
    <name evidence="9" type="ordered locus">Tlet_1361</name>
</gene>
<dbReference type="GO" id="GO:0035999">
    <property type="term" value="P:tetrahydrofolate interconversion"/>
    <property type="evidence" value="ECO:0007669"/>
    <property type="project" value="UniProtKB-UniPathway"/>
</dbReference>
<dbReference type="eggNOG" id="COG0685">
    <property type="taxonomic scope" value="Bacteria"/>
</dbReference>
<dbReference type="GO" id="GO:0009086">
    <property type="term" value="P:methionine biosynthetic process"/>
    <property type="evidence" value="ECO:0007669"/>
    <property type="project" value="TreeGrafter"/>
</dbReference>
<keyword evidence="6 8" id="KW-0560">Oxidoreductase</keyword>
<dbReference type="PANTHER" id="PTHR45754">
    <property type="entry name" value="METHYLENETETRAHYDROFOLATE REDUCTASE"/>
    <property type="match status" value="1"/>
</dbReference>
<comment type="cofactor">
    <cofactor evidence="1 8">
        <name>FAD</name>
        <dbReference type="ChEBI" id="CHEBI:57692"/>
    </cofactor>
</comment>
<dbReference type="Proteomes" id="UP000002016">
    <property type="component" value="Chromosome"/>
</dbReference>
<dbReference type="UniPathway" id="UPA00193"/>
<protein>
    <recommendedName>
        <fullName evidence="8">Methylenetetrahydrofolate reductase</fullName>
    </recommendedName>
</protein>
<evidence type="ECO:0000256" key="8">
    <source>
        <dbReference type="RuleBase" id="RU003862"/>
    </source>
</evidence>
<dbReference type="GO" id="GO:0005829">
    <property type="term" value="C:cytosol"/>
    <property type="evidence" value="ECO:0007669"/>
    <property type="project" value="TreeGrafter"/>
</dbReference>
<dbReference type="HOGENOM" id="CLU_025841_0_2_0"/>